<evidence type="ECO:0000313" key="2">
    <source>
        <dbReference type="Proteomes" id="UP001415857"/>
    </source>
</evidence>
<gene>
    <name evidence="1" type="ORF">L1049_022932</name>
</gene>
<sequence length="88" mass="9268">MPSSVAPIASRAPIAVPSLPNPNAKEATELALKDKKQLMEIEFPTAGLESVPGATLVHGKSLGKILGNFSSILSLPFVLSEDWIENGE</sequence>
<dbReference type="EMBL" id="JBBPBK010000011">
    <property type="protein sequence ID" value="KAK9275665.1"/>
    <property type="molecule type" value="Genomic_DNA"/>
</dbReference>
<name>A0AAP0WSF7_LIQFO</name>
<evidence type="ECO:0000313" key="1">
    <source>
        <dbReference type="EMBL" id="KAK9275665.1"/>
    </source>
</evidence>
<dbReference type="Proteomes" id="UP001415857">
    <property type="component" value="Unassembled WGS sequence"/>
</dbReference>
<proteinExistence type="predicted"/>
<reference evidence="1 2" key="1">
    <citation type="journal article" date="2024" name="Plant J.">
        <title>Genome sequences and population genomics reveal climatic adaptation and genomic divergence between two closely related sweetgum species.</title>
        <authorList>
            <person name="Xu W.Q."/>
            <person name="Ren C.Q."/>
            <person name="Zhang X.Y."/>
            <person name="Comes H.P."/>
            <person name="Liu X.H."/>
            <person name="Li Y.G."/>
            <person name="Kettle C.J."/>
            <person name="Jalonen R."/>
            <person name="Gaisberger H."/>
            <person name="Ma Y.Z."/>
            <person name="Qiu Y.X."/>
        </authorList>
    </citation>
    <scope>NUCLEOTIDE SEQUENCE [LARGE SCALE GENOMIC DNA]</scope>
    <source>
        <strain evidence="1">Hangzhou</strain>
    </source>
</reference>
<comment type="caution">
    <text evidence="1">The sequence shown here is derived from an EMBL/GenBank/DDBJ whole genome shotgun (WGS) entry which is preliminary data.</text>
</comment>
<dbReference type="AlphaFoldDB" id="A0AAP0WSF7"/>
<keyword evidence="2" id="KW-1185">Reference proteome</keyword>
<accession>A0AAP0WSF7</accession>
<organism evidence="1 2">
    <name type="scientific">Liquidambar formosana</name>
    <name type="common">Formosan gum</name>
    <dbReference type="NCBI Taxonomy" id="63359"/>
    <lineage>
        <taxon>Eukaryota</taxon>
        <taxon>Viridiplantae</taxon>
        <taxon>Streptophyta</taxon>
        <taxon>Embryophyta</taxon>
        <taxon>Tracheophyta</taxon>
        <taxon>Spermatophyta</taxon>
        <taxon>Magnoliopsida</taxon>
        <taxon>eudicotyledons</taxon>
        <taxon>Gunneridae</taxon>
        <taxon>Pentapetalae</taxon>
        <taxon>Saxifragales</taxon>
        <taxon>Altingiaceae</taxon>
        <taxon>Liquidambar</taxon>
    </lineage>
</organism>
<protein>
    <submittedName>
        <fullName evidence="1">Uncharacterized protein</fullName>
    </submittedName>
</protein>